<feature type="compositionally biased region" description="Pro residues" evidence="1">
    <location>
        <begin position="80"/>
        <end position="92"/>
    </location>
</feature>
<keyword evidence="2" id="KW-0472">Membrane</keyword>
<evidence type="ECO:0000313" key="3">
    <source>
        <dbReference type="EMBL" id="MFC5003680.1"/>
    </source>
</evidence>
<feature type="compositionally biased region" description="Gly residues" evidence="1">
    <location>
        <begin position="103"/>
        <end position="112"/>
    </location>
</feature>
<feature type="compositionally biased region" description="Pro residues" evidence="1">
    <location>
        <begin position="1"/>
        <end position="26"/>
    </location>
</feature>
<accession>A0ABV9W6X3</accession>
<comment type="caution">
    <text evidence="3">The sequence shown here is derived from an EMBL/GenBank/DDBJ whole genome shotgun (WGS) entry which is preliminary data.</text>
</comment>
<name>A0ABV9W6X3_9ACTN</name>
<feature type="transmembrane region" description="Helical" evidence="2">
    <location>
        <begin position="130"/>
        <end position="152"/>
    </location>
</feature>
<organism evidence="3 4">
    <name type="scientific">Dactylosporangium cerinum</name>
    <dbReference type="NCBI Taxonomy" id="1434730"/>
    <lineage>
        <taxon>Bacteria</taxon>
        <taxon>Bacillati</taxon>
        <taxon>Actinomycetota</taxon>
        <taxon>Actinomycetes</taxon>
        <taxon>Micromonosporales</taxon>
        <taxon>Micromonosporaceae</taxon>
        <taxon>Dactylosporangium</taxon>
    </lineage>
</organism>
<keyword evidence="2" id="KW-0812">Transmembrane</keyword>
<evidence type="ECO:0000256" key="2">
    <source>
        <dbReference type="SAM" id="Phobius"/>
    </source>
</evidence>
<feature type="region of interest" description="Disordered" evidence="1">
    <location>
        <begin position="1"/>
        <end position="121"/>
    </location>
</feature>
<evidence type="ECO:0000313" key="4">
    <source>
        <dbReference type="Proteomes" id="UP001595912"/>
    </source>
</evidence>
<reference evidence="4" key="1">
    <citation type="journal article" date="2019" name="Int. J. Syst. Evol. Microbiol.">
        <title>The Global Catalogue of Microorganisms (GCM) 10K type strain sequencing project: providing services to taxonomists for standard genome sequencing and annotation.</title>
        <authorList>
            <consortium name="The Broad Institute Genomics Platform"/>
            <consortium name="The Broad Institute Genome Sequencing Center for Infectious Disease"/>
            <person name="Wu L."/>
            <person name="Ma J."/>
        </authorList>
    </citation>
    <scope>NUCLEOTIDE SEQUENCE [LARGE SCALE GENOMIC DNA]</scope>
    <source>
        <strain evidence="4">CGMCC 4.7152</strain>
    </source>
</reference>
<proteinExistence type="predicted"/>
<dbReference type="Proteomes" id="UP001595912">
    <property type="component" value="Unassembled WGS sequence"/>
</dbReference>
<dbReference type="EMBL" id="JBHSIU010000054">
    <property type="protein sequence ID" value="MFC5003680.1"/>
    <property type="molecule type" value="Genomic_DNA"/>
</dbReference>
<evidence type="ECO:0000256" key="1">
    <source>
        <dbReference type="SAM" id="MobiDB-lite"/>
    </source>
</evidence>
<feature type="compositionally biased region" description="Low complexity" evidence="1">
    <location>
        <begin position="161"/>
        <end position="175"/>
    </location>
</feature>
<protein>
    <submittedName>
        <fullName evidence="3">Uncharacterized protein</fullName>
    </submittedName>
</protein>
<feature type="region of interest" description="Disordered" evidence="1">
    <location>
        <begin position="154"/>
        <end position="182"/>
    </location>
</feature>
<gene>
    <name evidence="3" type="ORF">ACFPIJ_38390</name>
</gene>
<keyword evidence="4" id="KW-1185">Reference proteome</keyword>
<keyword evidence="2" id="KW-1133">Transmembrane helix</keyword>
<dbReference type="RefSeq" id="WP_380122874.1">
    <property type="nucleotide sequence ID" value="NZ_JBHSIU010000054.1"/>
</dbReference>
<sequence length="446" mass="44481">MTTPPSPAGPNPDFPAWGPPNTPAPGMPTSGIPVSGTPMSGPPTSGFPASGPPTSGIPGYGPPTSGFPASGPPTSGIPGYGPPDPFGTPPAGAPNWVGPPTGAIGGGPGTGWPSGDRAPSGLPGRSRNKLIVGVVAVVLLLVCGVGGVAAFVSGDSDKKPAAAGATGGASASPTPSKAPEPMTATAYQSLLTEVDGLIGPAWQKVAAAKNQAATTEAVQALADAVKTSAPRFASLTPPKEAAAGHEQIKRAFNSLSSDFSTLAGSAKSGEICAGSSAVAQVTSLPSAGLLREAAKAFGSAFTFGAWLPAPVAQQTRTLANGTMVKKGTLNGSGEFTINNSGSDTDVAVSLVPNGAKVAAFTVFVSAGKTYKVKKVKDGSYQVYMSTGVDWDPGVAGFTRSCEFEKFADVFEFTTTSRQYTTWEITLKASVGGNADTDPVNPGDFPQ</sequence>